<proteinExistence type="predicted"/>
<name>A0A644SKE3_9ZZZZ</name>
<feature type="transmembrane region" description="Helical" evidence="1">
    <location>
        <begin position="36"/>
        <end position="54"/>
    </location>
</feature>
<protein>
    <submittedName>
        <fullName evidence="2">Uncharacterized protein</fullName>
    </submittedName>
</protein>
<gene>
    <name evidence="2" type="ORF">SDC9_00583</name>
</gene>
<dbReference type="AlphaFoldDB" id="A0A644SKE3"/>
<reference evidence="2" key="1">
    <citation type="submission" date="2019-08" db="EMBL/GenBank/DDBJ databases">
        <authorList>
            <person name="Kucharzyk K."/>
            <person name="Murdoch R.W."/>
            <person name="Higgins S."/>
            <person name="Loffler F."/>
        </authorList>
    </citation>
    <scope>NUCLEOTIDE SEQUENCE</scope>
</reference>
<keyword evidence="1" id="KW-1133">Transmembrane helix</keyword>
<accession>A0A644SKE3</accession>
<organism evidence="2">
    <name type="scientific">bioreactor metagenome</name>
    <dbReference type="NCBI Taxonomy" id="1076179"/>
    <lineage>
        <taxon>unclassified sequences</taxon>
        <taxon>metagenomes</taxon>
        <taxon>ecological metagenomes</taxon>
    </lineage>
</organism>
<evidence type="ECO:0000256" key="1">
    <source>
        <dbReference type="SAM" id="Phobius"/>
    </source>
</evidence>
<feature type="transmembrane region" description="Helical" evidence="1">
    <location>
        <begin position="6"/>
        <end position="24"/>
    </location>
</feature>
<evidence type="ECO:0000313" key="2">
    <source>
        <dbReference type="EMBL" id="MPL55116.1"/>
    </source>
</evidence>
<dbReference type="EMBL" id="VSSQ01000001">
    <property type="protein sequence ID" value="MPL55116.1"/>
    <property type="molecule type" value="Genomic_DNA"/>
</dbReference>
<comment type="caution">
    <text evidence="2">The sequence shown here is derived from an EMBL/GenBank/DDBJ whole genome shotgun (WGS) entry which is preliminary data.</text>
</comment>
<keyword evidence="1" id="KW-0812">Transmembrane</keyword>
<sequence length="68" mass="7547">MEIKSVKFLVVLVITFVIVFLMNYIGNTQPDKLQSALLNGLGGMVGLTIGMMIYNRSKNDQSGPQHFD</sequence>
<keyword evidence="1" id="KW-0472">Membrane</keyword>